<feature type="transmembrane region" description="Helical" evidence="10">
    <location>
        <begin position="27"/>
        <end position="48"/>
    </location>
</feature>
<feature type="transmembrane region" description="Helical" evidence="10">
    <location>
        <begin position="177"/>
        <end position="200"/>
    </location>
</feature>
<proteinExistence type="inferred from homology"/>
<feature type="transmembrane region" description="Helical" evidence="10">
    <location>
        <begin position="355"/>
        <end position="376"/>
    </location>
</feature>
<evidence type="ECO:0000256" key="10">
    <source>
        <dbReference type="SAM" id="Phobius"/>
    </source>
</evidence>
<protein>
    <submittedName>
        <fullName evidence="11">Branched-chain amino acid ABC-type transport system, permease component</fullName>
    </submittedName>
</protein>
<feature type="transmembrane region" description="Helical" evidence="10">
    <location>
        <begin position="277"/>
        <end position="297"/>
    </location>
</feature>
<dbReference type="EMBL" id="CP003929">
    <property type="protein sequence ID" value="AGB37269.1"/>
    <property type="molecule type" value="Genomic_DNA"/>
</dbReference>
<dbReference type="AlphaFoldDB" id="L0JYT9"/>
<evidence type="ECO:0000256" key="7">
    <source>
        <dbReference type="ARBA" id="ARBA00022989"/>
    </source>
</evidence>
<feature type="transmembrane region" description="Helical" evidence="10">
    <location>
        <begin position="95"/>
        <end position="116"/>
    </location>
</feature>
<dbReference type="InterPro" id="IPR001851">
    <property type="entry name" value="ABC_transp_permease"/>
</dbReference>
<organism evidence="11 12">
    <name type="scientific">Natronococcus occultus SP4</name>
    <dbReference type="NCBI Taxonomy" id="694430"/>
    <lineage>
        <taxon>Archaea</taxon>
        <taxon>Methanobacteriati</taxon>
        <taxon>Methanobacteriota</taxon>
        <taxon>Stenosarchaea group</taxon>
        <taxon>Halobacteria</taxon>
        <taxon>Halobacteriales</taxon>
        <taxon>Natrialbaceae</taxon>
        <taxon>Natronococcus</taxon>
    </lineage>
</organism>
<dbReference type="KEGG" id="nou:Natoc_1458"/>
<dbReference type="HOGENOM" id="CLU_039929_1_0_2"/>
<keyword evidence="8 10" id="KW-0472">Membrane</keyword>
<dbReference type="GO" id="GO:0042941">
    <property type="term" value="P:D-alanine transmembrane transport"/>
    <property type="evidence" value="ECO:0007669"/>
    <property type="project" value="TreeGrafter"/>
</dbReference>
<evidence type="ECO:0000313" key="11">
    <source>
        <dbReference type="EMBL" id="AGB37269.1"/>
    </source>
</evidence>
<dbReference type="GO" id="GO:0015808">
    <property type="term" value="P:L-alanine transport"/>
    <property type="evidence" value="ECO:0007669"/>
    <property type="project" value="TreeGrafter"/>
</dbReference>
<evidence type="ECO:0000256" key="1">
    <source>
        <dbReference type="ARBA" id="ARBA00004651"/>
    </source>
</evidence>
<dbReference type="GO" id="GO:0015192">
    <property type="term" value="F:L-phenylalanine transmembrane transporter activity"/>
    <property type="evidence" value="ECO:0007669"/>
    <property type="project" value="TreeGrafter"/>
</dbReference>
<keyword evidence="2" id="KW-0813">Transport</keyword>
<dbReference type="CDD" id="cd06582">
    <property type="entry name" value="TM_PBP1_LivH_like"/>
    <property type="match status" value="1"/>
</dbReference>
<feature type="transmembrane region" description="Helical" evidence="10">
    <location>
        <begin position="303"/>
        <end position="321"/>
    </location>
</feature>
<comment type="subcellular location">
    <subcellularLocation>
        <location evidence="1">Cell membrane</location>
        <topology evidence="1">Multi-pass membrane protein</topology>
    </subcellularLocation>
</comment>
<evidence type="ECO:0000256" key="5">
    <source>
        <dbReference type="ARBA" id="ARBA00022692"/>
    </source>
</evidence>
<dbReference type="RefSeq" id="WP_015320719.1">
    <property type="nucleotide sequence ID" value="NC_019974.1"/>
</dbReference>
<keyword evidence="5 10" id="KW-0812">Transmembrane</keyword>
<keyword evidence="6" id="KW-0029">Amino-acid transport</keyword>
<dbReference type="OrthoDB" id="306240at2157"/>
<feature type="transmembrane region" description="Helical" evidence="10">
    <location>
        <begin position="68"/>
        <end position="88"/>
    </location>
</feature>
<dbReference type="GeneID" id="14404542"/>
<dbReference type="eggNOG" id="arCOG01269">
    <property type="taxonomic scope" value="Archaea"/>
</dbReference>
<evidence type="ECO:0000256" key="3">
    <source>
        <dbReference type="ARBA" id="ARBA00022475"/>
    </source>
</evidence>
<dbReference type="GO" id="GO:0005886">
    <property type="term" value="C:plasma membrane"/>
    <property type="evidence" value="ECO:0007669"/>
    <property type="project" value="UniProtKB-SubCell"/>
</dbReference>
<evidence type="ECO:0000256" key="2">
    <source>
        <dbReference type="ARBA" id="ARBA00022448"/>
    </source>
</evidence>
<dbReference type="GO" id="GO:1903806">
    <property type="term" value="P:L-isoleucine import across plasma membrane"/>
    <property type="evidence" value="ECO:0007669"/>
    <property type="project" value="TreeGrafter"/>
</dbReference>
<gene>
    <name evidence="11" type="ORF">Natoc_1458</name>
</gene>
<comment type="similarity">
    <text evidence="9">Belongs to the binding-protein-dependent transport system permease family. LivHM subfamily.</text>
</comment>
<dbReference type="InterPro" id="IPR052157">
    <property type="entry name" value="BCAA_transport_permease"/>
</dbReference>
<dbReference type="PANTHER" id="PTHR11795:SF371">
    <property type="entry name" value="HIGH-AFFINITY BRANCHED-CHAIN AMINO ACID TRANSPORT SYSTEM PERMEASE PROTEIN LIVH"/>
    <property type="match status" value="1"/>
</dbReference>
<evidence type="ECO:0000256" key="8">
    <source>
        <dbReference type="ARBA" id="ARBA00023136"/>
    </source>
</evidence>
<keyword evidence="7 10" id="KW-1133">Transmembrane helix</keyword>
<evidence type="ECO:0000256" key="6">
    <source>
        <dbReference type="ARBA" id="ARBA00022970"/>
    </source>
</evidence>
<evidence type="ECO:0000256" key="9">
    <source>
        <dbReference type="ARBA" id="ARBA00037998"/>
    </source>
</evidence>
<accession>L0JYT9</accession>
<reference evidence="11 12" key="1">
    <citation type="submission" date="2012-11" db="EMBL/GenBank/DDBJ databases">
        <title>FINISHED of Natronococcus occultus SP4, DSM 3396.</title>
        <authorList>
            <consortium name="DOE Joint Genome Institute"/>
            <person name="Eisen J."/>
            <person name="Huntemann M."/>
            <person name="Wei C.-L."/>
            <person name="Han J."/>
            <person name="Detter J.C."/>
            <person name="Han C."/>
            <person name="Tapia R."/>
            <person name="Chen A."/>
            <person name="Kyrpides N."/>
            <person name="Mavromatis K."/>
            <person name="Markowitz V."/>
            <person name="Szeto E."/>
            <person name="Ivanova N."/>
            <person name="Mikhailova N."/>
            <person name="Ovchinnikova G."/>
            <person name="Pagani I."/>
            <person name="Pati A."/>
            <person name="Goodwin L."/>
            <person name="Nordberg H.P."/>
            <person name="Cantor M.N."/>
            <person name="Hua S.X."/>
            <person name="Woyke T."/>
            <person name="Eisen J."/>
            <person name="Klenk H.-P."/>
            <person name="Klenk H.-P."/>
        </authorList>
    </citation>
    <scope>NUCLEOTIDE SEQUENCE [LARGE SCALE GENOMIC DNA]</scope>
    <source>
        <strain evidence="11 12">SP4</strain>
    </source>
</reference>
<dbReference type="Proteomes" id="UP000010878">
    <property type="component" value="Chromosome"/>
</dbReference>
<dbReference type="STRING" id="694430.Natoc_1458"/>
<sequence length="379" mass="39870">MGVGNTGGTVSELIDETRKRLSSGRELFALLIVLGIAVLLLDLVRRIATGELAFGRLWRYTWNGLVDSLYIALAAIGLSMTYSILRFANFSHGDLVTTGAFSGWAVAWVVGGWGVYSVGELVLFSPTAAGPTGGELGMNVLASPVAILIGLAAAAALTVAVALAIDRLVYRRMRDAGGIPLLIASVGVALALRYLIAVFWTVESHSATASAPILEDVPPWLPFERVNLHELTLVVTAVGLIVGLHLLLQYTKLGTAMRAMADNKDLALITGIPTERVIFATWTIGAGLAGVAGYLIVLDRGQFSINIGWFLLLLIFAAVILGGIGSIYGALVGSLVIGLTINVSLVWIPADLNEIAAFTLMILILIVKPDGLLGGVETA</sequence>
<evidence type="ECO:0000256" key="4">
    <source>
        <dbReference type="ARBA" id="ARBA00022519"/>
    </source>
</evidence>
<keyword evidence="12" id="KW-1185">Reference proteome</keyword>
<evidence type="ECO:0000313" key="12">
    <source>
        <dbReference type="Proteomes" id="UP000010878"/>
    </source>
</evidence>
<name>L0JYT9_9EURY</name>
<dbReference type="Pfam" id="PF02653">
    <property type="entry name" value="BPD_transp_2"/>
    <property type="match status" value="1"/>
</dbReference>
<dbReference type="GO" id="GO:0005304">
    <property type="term" value="F:L-valine transmembrane transporter activity"/>
    <property type="evidence" value="ECO:0007669"/>
    <property type="project" value="TreeGrafter"/>
</dbReference>
<dbReference type="PANTHER" id="PTHR11795">
    <property type="entry name" value="BRANCHED-CHAIN AMINO ACID TRANSPORT SYSTEM PERMEASE PROTEIN LIVH"/>
    <property type="match status" value="1"/>
</dbReference>
<feature type="transmembrane region" description="Helical" evidence="10">
    <location>
        <begin position="228"/>
        <end position="248"/>
    </location>
</feature>
<keyword evidence="4" id="KW-0997">Cell inner membrane</keyword>
<dbReference type="GO" id="GO:0015190">
    <property type="term" value="F:L-leucine transmembrane transporter activity"/>
    <property type="evidence" value="ECO:0007669"/>
    <property type="project" value="TreeGrafter"/>
</dbReference>
<keyword evidence="3" id="KW-1003">Cell membrane</keyword>
<feature type="transmembrane region" description="Helical" evidence="10">
    <location>
        <begin position="136"/>
        <end position="165"/>
    </location>
</feature>
<dbReference type="GO" id="GO:0015188">
    <property type="term" value="F:L-isoleucine transmembrane transporter activity"/>
    <property type="evidence" value="ECO:0007669"/>
    <property type="project" value="TreeGrafter"/>
</dbReference>